<keyword evidence="2 5" id="KW-0805">Transcription regulation</keyword>
<dbReference type="GO" id="GO:0005829">
    <property type="term" value="C:cytosol"/>
    <property type="evidence" value="ECO:0007669"/>
    <property type="project" value="TreeGrafter"/>
</dbReference>
<dbReference type="HAMAP" id="MF_00693">
    <property type="entry name" value="Transcrip_reg_TACO1"/>
    <property type="match status" value="1"/>
</dbReference>
<dbReference type="Proteomes" id="UP000215185">
    <property type="component" value="Chromosome 1"/>
</dbReference>
<keyword evidence="1 5" id="KW-0963">Cytoplasm</keyword>
<keyword evidence="8" id="KW-0548">Nucleotidyltransferase</keyword>
<dbReference type="PANTHER" id="PTHR12532">
    <property type="entry name" value="TRANSLATIONAL ACTIVATOR OF CYTOCHROME C OXIDASE 1"/>
    <property type="match status" value="1"/>
</dbReference>
<dbReference type="PANTHER" id="PTHR12532:SF0">
    <property type="entry name" value="TRANSLATIONAL ACTIVATOR OF CYTOCHROME C OXIDASE 1"/>
    <property type="match status" value="1"/>
</dbReference>
<evidence type="ECO:0000256" key="2">
    <source>
        <dbReference type="ARBA" id="ARBA00023015"/>
    </source>
</evidence>
<keyword evidence="3 5" id="KW-0238">DNA-binding</keyword>
<sequence>MGRKWANIVAKKTAKDGANSKVYAKFGVEIYVAAKKGDPDPETNGALRFVIDRAKQAQVPKHVIDKAIDKAKGNTDETFTEGRYEGFGPSGSMIIVDTLTNNVNRTAANVRAAFGKNGGNMGTSGSVSYLFDNKGVIVFAGDDADSIFELLLDADVEVDDVEAEDGNIHVYTAPTDLHKAVEALRENGIAEFQVTELEMISQSDVELTGDDLATFEKLYDALDDDEDVQKIYTNVDGF</sequence>
<evidence type="ECO:0000313" key="8">
    <source>
        <dbReference type="EMBL" id="SNU89211.1"/>
    </source>
</evidence>
<dbReference type="GO" id="GO:0003677">
    <property type="term" value="F:DNA binding"/>
    <property type="evidence" value="ECO:0007669"/>
    <property type="project" value="UniProtKB-UniRule"/>
</dbReference>
<dbReference type="Pfam" id="PF01709">
    <property type="entry name" value="Transcrip_reg"/>
    <property type="match status" value="1"/>
</dbReference>
<dbReference type="GO" id="GO:0016779">
    <property type="term" value="F:nucleotidyltransferase activity"/>
    <property type="evidence" value="ECO:0007669"/>
    <property type="project" value="UniProtKB-KW"/>
</dbReference>
<dbReference type="HAMAP" id="MF_00918">
    <property type="entry name" value="Transcrip_reg_TACO1_YeeN"/>
    <property type="match status" value="1"/>
</dbReference>
<accession>A0A239SUP6</accession>
<dbReference type="InterPro" id="IPR029072">
    <property type="entry name" value="YebC-like"/>
</dbReference>
<evidence type="ECO:0000259" key="6">
    <source>
        <dbReference type="Pfam" id="PF01709"/>
    </source>
</evidence>
<organism evidence="8 9">
    <name type="scientific">Streptococcus merionis</name>
    <dbReference type="NCBI Taxonomy" id="400065"/>
    <lineage>
        <taxon>Bacteria</taxon>
        <taxon>Bacillati</taxon>
        <taxon>Bacillota</taxon>
        <taxon>Bacilli</taxon>
        <taxon>Lactobacillales</taxon>
        <taxon>Streptococcaceae</taxon>
        <taxon>Streptococcus</taxon>
    </lineage>
</organism>
<dbReference type="eggNOG" id="COG0217">
    <property type="taxonomic scope" value="Bacteria"/>
</dbReference>
<dbReference type="InterPro" id="IPR026562">
    <property type="entry name" value="Transcrip_reg_TACO1_YeeN"/>
</dbReference>
<dbReference type="OrthoDB" id="9781053at2"/>
<feature type="domain" description="TACO1/YebC-like second and third" evidence="6">
    <location>
        <begin position="80"/>
        <end position="235"/>
    </location>
</feature>
<gene>
    <name evidence="8" type="primary">yebC</name>
    <name evidence="8" type="ORF">SAMEA4412692_01403</name>
</gene>
<dbReference type="InterPro" id="IPR048300">
    <property type="entry name" value="TACO1_YebC-like_2nd/3rd_dom"/>
</dbReference>
<keyword evidence="9" id="KW-1185">Reference proteome</keyword>
<dbReference type="KEGG" id="smen:SAMEA4412692_1403"/>
<keyword evidence="4 5" id="KW-0804">Transcription</keyword>
<evidence type="ECO:0000256" key="1">
    <source>
        <dbReference type="ARBA" id="ARBA00022490"/>
    </source>
</evidence>
<comment type="similarity">
    <text evidence="5">Belongs to the TACO1 family. YeeN subfamily.</text>
</comment>
<dbReference type="STRING" id="1123308.GCA_000380085_01705"/>
<evidence type="ECO:0000313" key="9">
    <source>
        <dbReference type="Proteomes" id="UP000215185"/>
    </source>
</evidence>
<comment type="subcellular location">
    <subcellularLocation>
        <location evidence="5">Cytoplasm</location>
    </subcellularLocation>
</comment>
<name>A0A239SUP6_9STRE</name>
<evidence type="ECO:0000256" key="5">
    <source>
        <dbReference type="HAMAP-Rule" id="MF_00918"/>
    </source>
</evidence>
<keyword evidence="8" id="KW-0808">Transferase</keyword>
<evidence type="ECO:0000259" key="7">
    <source>
        <dbReference type="Pfam" id="PF20772"/>
    </source>
</evidence>
<dbReference type="NCBIfam" id="TIGR01033">
    <property type="entry name" value="YebC/PmpR family DNA-binding transcriptional regulator"/>
    <property type="match status" value="1"/>
</dbReference>
<dbReference type="NCBIfam" id="NF009044">
    <property type="entry name" value="PRK12378.1"/>
    <property type="match status" value="1"/>
</dbReference>
<dbReference type="EMBL" id="LT906439">
    <property type="protein sequence ID" value="SNU89211.1"/>
    <property type="molecule type" value="Genomic_DNA"/>
</dbReference>
<dbReference type="Gene3D" id="1.10.10.200">
    <property type="match status" value="1"/>
</dbReference>
<dbReference type="SUPFAM" id="SSF75625">
    <property type="entry name" value="YebC-like"/>
    <property type="match status" value="1"/>
</dbReference>
<dbReference type="Pfam" id="PF20772">
    <property type="entry name" value="TACO1_YebC_N"/>
    <property type="match status" value="1"/>
</dbReference>
<dbReference type="InterPro" id="IPR017856">
    <property type="entry name" value="Integrase-like_N"/>
</dbReference>
<dbReference type="GO" id="GO:0006355">
    <property type="term" value="P:regulation of DNA-templated transcription"/>
    <property type="evidence" value="ECO:0007669"/>
    <property type="project" value="UniProtKB-UniRule"/>
</dbReference>
<evidence type="ECO:0000256" key="3">
    <source>
        <dbReference type="ARBA" id="ARBA00023125"/>
    </source>
</evidence>
<protein>
    <recommendedName>
        <fullName evidence="5">Probable transcriptional regulatory protein SAMEA4412692_01403</fullName>
    </recommendedName>
</protein>
<reference evidence="8 9" key="1">
    <citation type="submission" date="2017-06" db="EMBL/GenBank/DDBJ databases">
        <authorList>
            <consortium name="Pathogen Informatics"/>
        </authorList>
    </citation>
    <scope>NUCLEOTIDE SEQUENCE [LARGE SCALE GENOMIC DNA]</scope>
    <source>
        <strain evidence="8 9">NCTC13788</strain>
    </source>
</reference>
<dbReference type="RefSeq" id="WP_018374242.1">
    <property type="nucleotide sequence ID" value="NZ_LT906439.1"/>
</dbReference>
<dbReference type="Gene3D" id="3.30.70.980">
    <property type="match status" value="2"/>
</dbReference>
<dbReference type="InterPro" id="IPR002876">
    <property type="entry name" value="Transcrip_reg_TACO1-like"/>
</dbReference>
<feature type="domain" description="TACO1/YebC-like N-terminal" evidence="7">
    <location>
        <begin position="3"/>
        <end position="74"/>
    </location>
</feature>
<dbReference type="InterPro" id="IPR049083">
    <property type="entry name" value="TACO1_YebC_N"/>
</dbReference>
<dbReference type="NCBIfam" id="NF001030">
    <property type="entry name" value="PRK00110.1"/>
    <property type="match status" value="1"/>
</dbReference>
<dbReference type="InterPro" id="IPR026564">
    <property type="entry name" value="Transcrip_reg_TACO1-like_dom3"/>
</dbReference>
<dbReference type="AlphaFoldDB" id="A0A239SUP6"/>
<proteinExistence type="inferred from homology"/>
<dbReference type="FunFam" id="1.10.10.200:FF:000003">
    <property type="entry name" value="Probable transcriptional regulatory protein YeeN"/>
    <property type="match status" value="1"/>
</dbReference>
<evidence type="ECO:0000256" key="4">
    <source>
        <dbReference type="ARBA" id="ARBA00023163"/>
    </source>
</evidence>